<proteinExistence type="predicted"/>
<organism evidence="4 5">
    <name type="scientific">Rasamsonia emersonii (strain ATCC 16479 / CBS 393.64 / IMI 116815)</name>
    <dbReference type="NCBI Taxonomy" id="1408163"/>
    <lineage>
        <taxon>Eukaryota</taxon>
        <taxon>Fungi</taxon>
        <taxon>Dikarya</taxon>
        <taxon>Ascomycota</taxon>
        <taxon>Pezizomycotina</taxon>
        <taxon>Eurotiomycetes</taxon>
        <taxon>Eurotiomycetidae</taxon>
        <taxon>Eurotiales</taxon>
        <taxon>Trichocomaceae</taxon>
        <taxon>Rasamsonia</taxon>
    </lineage>
</organism>
<evidence type="ECO:0000256" key="1">
    <source>
        <dbReference type="ARBA" id="ARBA00022631"/>
    </source>
</evidence>
<evidence type="ECO:0000313" key="5">
    <source>
        <dbReference type="Proteomes" id="UP000053958"/>
    </source>
</evidence>
<dbReference type="Pfam" id="PF09349">
    <property type="entry name" value="OHCU_decarbox"/>
    <property type="match status" value="1"/>
</dbReference>
<dbReference type="Proteomes" id="UP000053958">
    <property type="component" value="Unassembled WGS sequence"/>
</dbReference>
<reference evidence="4 5" key="1">
    <citation type="submission" date="2015-04" db="EMBL/GenBank/DDBJ databases">
        <authorList>
            <person name="Heijne W.H."/>
            <person name="Fedorova N.D."/>
            <person name="Nierman W.C."/>
            <person name="Vollebregt A.W."/>
            <person name="Zhao Z."/>
            <person name="Wu L."/>
            <person name="Kumar M."/>
            <person name="Stam H."/>
            <person name="van den Berg M.A."/>
            <person name="Pel H.J."/>
        </authorList>
    </citation>
    <scope>NUCLEOTIDE SEQUENCE [LARGE SCALE GENOMIC DNA]</scope>
    <source>
        <strain evidence="4 5">CBS 393.64</strain>
    </source>
</reference>
<dbReference type="Gene3D" id="1.10.3330.10">
    <property type="entry name" value="Oxo-4-hydroxy-4-carboxy-5-ureidoimidazoline decarboxylase"/>
    <property type="match status" value="1"/>
</dbReference>
<dbReference type="STRING" id="1408163.A0A0F4YKL3"/>
<gene>
    <name evidence="4" type="ORF">T310_7410</name>
</gene>
<dbReference type="RefSeq" id="XP_013325252.1">
    <property type="nucleotide sequence ID" value="XM_013469798.1"/>
</dbReference>
<protein>
    <recommendedName>
        <fullName evidence="3">Oxo-4-hydroxy-4-carboxy-5-ureidoimidazoline decarboxylase domain-containing protein</fullName>
    </recommendedName>
</protein>
<keyword evidence="5" id="KW-1185">Reference proteome</keyword>
<feature type="domain" description="Oxo-4-hydroxy-4-carboxy-5-ureidoimidazoline decarboxylase" evidence="3">
    <location>
        <begin position="16"/>
        <end position="173"/>
    </location>
</feature>
<dbReference type="GO" id="GO:0006144">
    <property type="term" value="P:purine nucleobase metabolic process"/>
    <property type="evidence" value="ECO:0007669"/>
    <property type="project" value="UniProtKB-KW"/>
</dbReference>
<name>A0A0F4YKL3_RASE3</name>
<evidence type="ECO:0000313" key="4">
    <source>
        <dbReference type="EMBL" id="KKA18640.1"/>
    </source>
</evidence>
<dbReference type="InterPro" id="IPR018020">
    <property type="entry name" value="OHCU_decarboxylase"/>
</dbReference>
<feature type="region of interest" description="Disordered" evidence="2">
    <location>
        <begin position="328"/>
        <end position="379"/>
    </location>
</feature>
<dbReference type="EMBL" id="LASV01000433">
    <property type="protein sequence ID" value="KKA18640.1"/>
    <property type="molecule type" value="Genomic_DNA"/>
</dbReference>
<dbReference type="PANTHER" id="PTHR37987">
    <property type="entry name" value="CHROMOSOME 9, WHOLE GENOME SHOTGUN SEQUENCE"/>
    <property type="match status" value="1"/>
</dbReference>
<evidence type="ECO:0000259" key="3">
    <source>
        <dbReference type="Pfam" id="PF09349"/>
    </source>
</evidence>
<comment type="caution">
    <text evidence="4">The sequence shown here is derived from an EMBL/GenBank/DDBJ whole genome shotgun (WGS) entry which is preliminary data.</text>
</comment>
<dbReference type="AlphaFoldDB" id="A0A0F4YKL3"/>
<dbReference type="SUPFAM" id="SSF158694">
    <property type="entry name" value="UraD-Like"/>
    <property type="match status" value="1"/>
</dbReference>
<dbReference type="PANTHER" id="PTHR37987:SF1">
    <property type="entry name" value="OXO-4-HYDROXY-4-CARBOXY-5-UREIDOIMIDAZOLINE DECARBOXYLASE DOMAIN-CONTAINING PROTEIN"/>
    <property type="match status" value="1"/>
</dbReference>
<dbReference type="InterPro" id="IPR036778">
    <property type="entry name" value="OHCU_decarboxylase_sf"/>
</dbReference>
<accession>A0A0F4YKL3</accession>
<dbReference type="GeneID" id="25319683"/>
<evidence type="ECO:0000256" key="2">
    <source>
        <dbReference type="SAM" id="MobiDB-lite"/>
    </source>
</evidence>
<dbReference type="OrthoDB" id="5398391at2759"/>
<sequence length="491" mass="54106">MSSSNPTLPPISTLSSLPIAQQLQVLDTLFEPSPELHTLMTPVLANQSFSSYDSLVDAVGGRLSALSAANSPQDRQVLYGILGSHPRLGASSAAAQAQLSELSRREQANINNDNAGAEDQATKLSALNQEYEEKYPGLRYVTFVNGRGRDVIMQDMRRRIDRGDFDREVEDNIQVCYAVPLTSCIQYNKCEKSPIQMNAQNHGCLLILLIPPSILSLAGPLPEQQAVKRSQRVMVVENRLRRLEEDVVEIAVDQLVPMIIIITVATAVFVVEYAVVIVCETQWGSRLERNILSSWRAWRRQWSAAAVTARTSIPRLITVSELKRSPLHPVQDGRFPEGTSTKTKGPLSRPDCNLGRAATDDVGGWNRERGAQPGGDQDQTQTTFLLCAGGRVNNANVRRAQTNSDGSPSPLNIYSAGIVRFCKWSMNSDARKAPSDLLTGADKNVGAGSENSFSLLQRTWLETIEVKKNERNERNDAGPLLNDEFQLQVLK</sequence>
<keyword evidence="1" id="KW-0659">Purine metabolism</keyword>